<dbReference type="InterPro" id="IPR025857">
    <property type="entry name" value="MacB_PCD"/>
</dbReference>
<evidence type="ECO:0000259" key="9">
    <source>
        <dbReference type="Pfam" id="PF12704"/>
    </source>
</evidence>
<evidence type="ECO:0000256" key="4">
    <source>
        <dbReference type="ARBA" id="ARBA00022989"/>
    </source>
</evidence>
<evidence type="ECO:0000256" key="1">
    <source>
        <dbReference type="ARBA" id="ARBA00004651"/>
    </source>
</evidence>
<dbReference type="Pfam" id="PF02687">
    <property type="entry name" value="FtsX"/>
    <property type="match status" value="1"/>
</dbReference>
<feature type="transmembrane region" description="Helical" evidence="7">
    <location>
        <begin position="20"/>
        <end position="42"/>
    </location>
</feature>
<feature type="domain" description="MacB-like periplasmic core" evidence="9">
    <location>
        <begin position="18"/>
        <end position="226"/>
    </location>
</feature>
<feature type="transmembrane region" description="Helical" evidence="7">
    <location>
        <begin position="255"/>
        <end position="278"/>
    </location>
</feature>
<dbReference type="InterPro" id="IPR050250">
    <property type="entry name" value="Macrolide_Exporter_MacB"/>
</dbReference>
<evidence type="ECO:0000313" key="10">
    <source>
        <dbReference type="EMBL" id="MBE6512799.1"/>
    </source>
</evidence>
<protein>
    <submittedName>
        <fullName evidence="10">ABC transporter permease</fullName>
    </submittedName>
</protein>
<reference evidence="10" key="1">
    <citation type="submission" date="2019-04" db="EMBL/GenBank/DDBJ databases">
        <title>Evolution of Biomass-Degrading Anaerobic Consortia Revealed by Metagenomics.</title>
        <authorList>
            <person name="Peng X."/>
        </authorList>
    </citation>
    <scope>NUCLEOTIDE SEQUENCE</scope>
    <source>
        <strain evidence="10">SIG14</strain>
    </source>
</reference>
<evidence type="ECO:0000259" key="8">
    <source>
        <dbReference type="Pfam" id="PF02687"/>
    </source>
</evidence>
<evidence type="ECO:0000256" key="7">
    <source>
        <dbReference type="SAM" id="Phobius"/>
    </source>
</evidence>
<comment type="subcellular location">
    <subcellularLocation>
        <location evidence="1">Cell membrane</location>
        <topology evidence="1">Multi-pass membrane protein</topology>
    </subcellularLocation>
</comment>
<keyword evidence="3 7" id="KW-0812">Transmembrane</keyword>
<evidence type="ECO:0000256" key="5">
    <source>
        <dbReference type="ARBA" id="ARBA00023136"/>
    </source>
</evidence>
<dbReference type="Proteomes" id="UP000732619">
    <property type="component" value="Unassembled WGS sequence"/>
</dbReference>
<proteinExistence type="inferred from homology"/>
<dbReference type="PANTHER" id="PTHR30572">
    <property type="entry name" value="MEMBRANE COMPONENT OF TRANSPORTER-RELATED"/>
    <property type="match status" value="1"/>
</dbReference>
<gene>
    <name evidence="10" type="ORF">E7Z75_06630</name>
</gene>
<feature type="domain" description="ABC3 transporter permease C-terminal" evidence="8">
    <location>
        <begin position="256"/>
        <end position="372"/>
    </location>
</feature>
<dbReference type="PANTHER" id="PTHR30572:SF4">
    <property type="entry name" value="ABC TRANSPORTER PERMEASE YTRF"/>
    <property type="match status" value="1"/>
</dbReference>
<keyword evidence="5 7" id="KW-0472">Membrane</keyword>
<keyword evidence="2" id="KW-1003">Cell membrane</keyword>
<comment type="caution">
    <text evidence="10">The sequence shown here is derived from an EMBL/GenBank/DDBJ whole genome shotgun (WGS) entry which is preliminary data.</text>
</comment>
<dbReference type="Pfam" id="PF12704">
    <property type="entry name" value="MacB_PCD"/>
    <property type="match status" value="1"/>
</dbReference>
<accession>A0A8T3VYN1</accession>
<comment type="similarity">
    <text evidence="6">Belongs to the ABC-4 integral membrane protein family.</text>
</comment>
<dbReference type="GO" id="GO:0022857">
    <property type="term" value="F:transmembrane transporter activity"/>
    <property type="evidence" value="ECO:0007669"/>
    <property type="project" value="TreeGrafter"/>
</dbReference>
<name>A0A8T3VYN1_METOL</name>
<feature type="transmembrane region" description="Helical" evidence="7">
    <location>
        <begin position="344"/>
        <end position="365"/>
    </location>
</feature>
<keyword evidence="4 7" id="KW-1133">Transmembrane helix</keyword>
<sequence length="379" mass="40397">MRFINLILKNPFRNKTRSALSIIGIAIGITTIVALGLITTGMEDSVQASLNDVGAEITVSNSSSISTNTGLIDSEIVDEMKNRTGVIDAAGSLTVTEMNMDRLKSGSSDSRSSFATTVVGLAPEKLYMMGIKNIDGKVYENGSRDAIVGAEYAELNNVSRGDDITLQGKEFNVSGIFETGSPFVDSGIYVPLDTLQDITDKDGVSRILVKTGEDVNDSAISDKIEEDYENFTTLTSEEISSIADDVLGILDTATLAVSALAIIVGAIGIINTMVMAVYERTKEIGVLKSVGWKSRKILTMILGETLVLTTLSGIVGSIFGILIPEVGLRLFNVTDFALGYSPKTFILAFGITIIVGIIGGIYPAYKASKLAPTEALRYE</sequence>
<evidence type="ECO:0000256" key="2">
    <source>
        <dbReference type="ARBA" id="ARBA00022475"/>
    </source>
</evidence>
<evidence type="ECO:0000256" key="6">
    <source>
        <dbReference type="ARBA" id="ARBA00038076"/>
    </source>
</evidence>
<evidence type="ECO:0000256" key="3">
    <source>
        <dbReference type="ARBA" id="ARBA00022692"/>
    </source>
</evidence>
<dbReference type="GO" id="GO:0005886">
    <property type="term" value="C:plasma membrane"/>
    <property type="evidence" value="ECO:0007669"/>
    <property type="project" value="UniProtKB-SubCell"/>
</dbReference>
<feature type="transmembrane region" description="Helical" evidence="7">
    <location>
        <begin position="298"/>
        <end position="324"/>
    </location>
</feature>
<dbReference type="EMBL" id="SUTG01000030">
    <property type="protein sequence ID" value="MBE6512799.1"/>
    <property type="molecule type" value="Genomic_DNA"/>
</dbReference>
<organism evidence="10 11">
    <name type="scientific">Methanobrevibacter olleyae</name>
    <dbReference type="NCBI Taxonomy" id="294671"/>
    <lineage>
        <taxon>Archaea</taxon>
        <taxon>Methanobacteriati</taxon>
        <taxon>Methanobacteriota</taxon>
        <taxon>Methanomada group</taxon>
        <taxon>Methanobacteria</taxon>
        <taxon>Methanobacteriales</taxon>
        <taxon>Methanobacteriaceae</taxon>
        <taxon>Methanobrevibacter</taxon>
    </lineage>
</organism>
<evidence type="ECO:0000313" key="11">
    <source>
        <dbReference type="Proteomes" id="UP000732619"/>
    </source>
</evidence>
<dbReference type="AlphaFoldDB" id="A0A8T3VYN1"/>
<dbReference type="InterPro" id="IPR003838">
    <property type="entry name" value="ABC3_permease_C"/>
</dbReference>